<dbReference type="AlphaFoldDB" id="A0A6A4R867"/>
<evidence type="ECO:0000256" key="1">
    <source>
        <dbReference type="ARBA" id="ARBA00007447"/>
    </source>
</evidence>
<dbReference type="SUPFAM" id="SSF50630">
    <property type="entry name" value="Acid proteases"/>
    <property type="match status" value="1"/>
</dbReference>
<dbReference type="PANTHER" id="PTHR47967:SF39">
    <property type="entry name" value="ASPARTYL PROTEASE FAMILY PROTEIN, PUTATIVE-RELATED"/>
    <property type="match status" value="1"/>
</dbReference>
<dbReference type="EMBL" id="WOCE01000001">
    <property type="protein sequence ID" value="KAE9621356.1"/>
    <property type="molecule type" value="Genomic_DNA"/>
</dbReference>
<dbReference type="Proteomes" id="UP000447434">
    <property type="component" value="Chromosome 1"/>
</dbReference>
<evidence type="ECO:0000259" key="4">
    <source>
        <dbReference type="Pfam" id="PF14543"/>
    </source>
</evidence>
<sequence>MLDSSTGVVIPIQYMTFGCGHHNEGSFNGKTVSIVGLGRGSLSFISQISSSVGGRKFSHCLVPYYTNFLIPSVISFGSGSEVVGDGVVSTPLIIK</sequence>
<dbReference type="PANTHER" id="PTHR47967">
    <property type="entry name" value="OS07G0603500 PROTEIN-RELATED"/>
    <property type="match status" value="1"/>
</dbReference>
<reference evidence="6" key="1">
    <citation type="journal article" date="2020" name="Nat. Commun.">
        <title>Genome sequence of the cluster root forming white lupin.</title>
        <authorList>
            <person name="Hufnagel B."/>
            <person name="Marques A."/>
            <person name="Soriano A."/>
            <person name="Marques L."/>
            <person name="Divol F."/>
            <person name="Doumas P."/>
            <person name="Sallet E."/>
            <person name="Mancinotti D."/>
            <person name="Carrere S."/>
            <person name="Marande W."/>
            <person name="Arribat S."/>
            <person name="Keller J."/>
            <person name="Huneau C."/>
            <person name="Blein T."/>
            <person name="Aime D."/>
            <person name="Laguerre M."/>
            <person name="Taylor J."/>
            <person name="Schubert V."/>
            <person name="Nelson M."/>
            <person name="Geu-Flores F."/>
            <person name="Crespi M."/>
            <person name="Gallardo-Guerrero K."/>
            <person name="Delaux P.-M."/>
            <person name="Salse J."/>
            <person name="Berges H."/>
            <person name="Guyot R."/>
            <person name="Gouzy J."/>
            <person name="Peret B."/>
        </authorList>
    </citation>
    <scope>NUCLEOTIDE SEQUENCE [LARGE SCALE GENOMIC DNA]</scope>
    <source>
        <strain evidence="6">cv. Amiga</strain>
    </source>
</reference>
<comment type="caution">
    <text evidence="5">The sequence shown here is derived from an EMBL/GenBank/DDBJ whole genome shotgun (WGS) entry which is preliminary data.</text>
</comment>
<gene>
    <name evidence="5" type="ORF">Lalb_Chr01g0012821</name>
</gene>
<evidence type="ECO:0000256" key="3">
    <source>
        <dbReference type="ARBA" id="ARBA00022801"/>
    </source>
</evidence>
<proteinExistence type="inferred from homology"/>
<evidence type="ECO:0000313" key="6">
    <source>
        <dbReference type="Proteomes" id="UP000447434"/>
    </source>
</evidence>
<dbReference type="Gene3D" id="2.40.70.10">
    <property type="entry name" value="Acid Proteases"/>
    <property type="match status" value="1"/>
</dbReference>
<accession>A0A6A4R867</accession>
<comment type="similarity">
    <text evidence="1">Belongs to the peptidase A1 family.</text>
</comment>
<dbReference type="GO" id="GO:0008233">
    <property type="term" value="F:peptidase activity"/>
    <property type="evidence" value="ECO:0007669"/>
    <property type="project" value="UniProtKB-KW"/>
</dbReference>
<dbReference type="GO" id="GO:0005576">
    <property type="term" value="C:extracellular region"/>
    <property type="evidence" value="ECO:0007669"/>
    <property type="project" value="TreeGrafter"/>
</dbReference>
<keyword evidence="3" id="KW-0378">Hydrolase</keyword>
<dbReference type="InterPro" id="IPR032861">
    <property type="entry name" value="TAXi_N"/>
</dbReference>
<dbReference type="InterPro" id="IPR051708">
    <property type="entry name" value="Plant_Aspart_Prot_A1"/>
</dbReference>
<dbReference type="InterPro" id="IPR021109">
    <property type="entry name" value="Peptidase_aspartic_dom_sf"/>
</dbReference>
<protein>
    <submittedName>
        <fullName evidence="5">Putative nepenthesin</fullName>
    </submittedName>
</protein>
<name>A0A6A4R867_LUPAL</name>
<keyword evidence="6" id="KW-1185">Reference proteome</keyword>
<dbReference type="Pfam" id="PF14543">
    <property type="entry name" value="TAXi_N"/>
    <property type="match status" value="1"/>
</dbReference>
<dbReference type="OrthoDB" id="2747330at2759"/>
<feature type="domain" description="Xylanase inhibitor N-terminal" evidence="4">
    <location>
        <begin position="5"/>
        <end position="78"/>
    </location>
</feature>
<keyword evidence="2" id="KW-0645">Protease</keyword>
<organism evidence="5 6">
    <name type="scientific">Lupinus albus</name>
    <name type="common">White lupine</name>
    <name type="synonym">Lupinus termis</name>
    <dbReference type="NCBI Taxonomy" id="3870"/>
    <lineage>
        <taxon>Eukaryota</taxon>
        <taxon>Viridiplantae</taxon>
        <taxon>Streptophyta</taxon>
        <taxon>Embryophyta</taxon>
        <taxon>Tracheophyta</taxon>
        <taxon>Spermatophyta</taxon>
        <taxon>Magnoliopsida</taxon>
        <taxon>eudicotyledons</taxon>
        <taxon>Gunneridae</taxon>
        <taxon>Pentapetalae</taxon>
        <taxon>rosids</taxon>
        <taxon>fabids</taxon>
        <taxon>Fabales</taxon>
        <taxon>Fabaceae</taxon>
        <taxon>Papilionoideae</taxon>
        <taxon>50 kb inversion clade</taxon>
        <taxon>genistoids sensu lato</taxon>
        <taxon>core genistoids</taxon>
        <taxon>Genisteae</taxon>
        <taxon>Lupinus</taxon>
    </lineage>
</organism>
<evidence type="ECO:0000313" key="5">
    <source>
        <dbReference type="EMBL" id="KAE9621356.1"/>
    </source>
</evidence>
<evidence type="ECO:0000256" key="2">
    <source>
        <dbReference type="ARBA" id="ARBA00022670"/>
    </source>
</evidence>
<dbReference type="GO" id="GO:0006508">
    <property type="term" value="P:proteolysis"/>
    <property type="evidence" value="ECO:0007669"/>
    <property type="project" value="UniProtKB-KW"/>
</dbReference>